<dbReference type="InterPro" id="IPR036188">
    <property type="entry name" value="FAD/NAD-bd_sf"/>
</dbReference>
<dbReference type="InterPro" id="IPR038732">
    <property type="entry name" value="HpyO/CreE_NAD-binding"/>
</dbReference>
<sequence>MPPVPQTHDIAVIGGGASGVMVALQLLRQARGPLRIVLIEPHATLADGVAYATRRPEHLLNVPAGKMSALPEVPGDFVDYLRTTRAFDLPDDVLAARYVSRLHYGAYLRERLAQAKSASPATLDILHAPVESLSPQPESHLLQLRDGTRVVAAHVALAVGNALRPLPLRGATALAAPHRVEAWDTEAVAAIPAEAAVAIVGSGLSMVDAVITLATQGHRGAIHVISRHGLMPLPHAAAAPFDFDPAPLLSLSLRARMRALRSEVARAAAQGQPWQAVMERIRPLGQSLWRSLSWRDQQRFLRHVVRYWDVHRHRIDARVHAQLQSLRDNGQLRPHRARLDAAWTAGACVRIEGRGHDGAVLQLEVQRVINATGVEMRVQAMRNPLLQQLVGEGLAAPGPHGIGLDSDDEGRILDAHGHADGRLHVLGSLRIGTLWESLAVPELRAQAAALATALLATN</sequence>
<dbReference type="Pfam" id="PF13454">
    <property type="entry name" value="NAD_binding_9"/>
    <property type="match status" value="1"/>
</dbReference>
<reference evidence="2 3" key="1">
    <citation type="submission" date="2015-10" db="EMBL/GenBank/DDBJ databases">
        <title>Genome sequencing and analysis of members of genus Stenotrophomonas.</title>
        <authorList>
            <person name="Patil P.P."/>
            <person name="Midha S."/>
            <person name="Patil P.B."/>
        </authorList>
    </citation>
    <scope>NUCLEOTIDE SEQUENCE [LARGE SCALE GENOMIC DNA]</scope>
    <source>
        <strain evidence="2 3">JCM 16536</strain>
    </source>
</reference>
<dbReference type="RefSeq" id="WP_057645705.1">
    <property type="nucleotide sequence ID" value="NZ_LLXU01000058.1"/>
</dbReference>
<organism evidence="2 3">
    <name type="scientific">Stenotrophomonas panacihumi</name>
    <dbReference type="NCBI Taxonomy" id="676599"/>
    <lineage>
        <taxon>Bacteria</taxon>
        <taxon>Pseudomonadati</taxon>
        <taxon>Pseudomonadota</taxon>
        <taxon>Gammaproteobacteria</taxon>
        <taxon>Lysobacterales</taxon>
        <taxon>Lysobacteraceae</taxon>
        <taxon>Stenotrophomonas</taxon>
    </lineage>
</organism>
<dbReference type="PRINTS" id="PR00368">
    <property type="entry name" value="FADPNR"/>
</dbReference>
<proteinExistence type="predicted"/>
<protein>
    <submittedName>
        <fullName evidence="2">Pyridine nucleotide-disulfide oxidoreductase</fullName>
    </submittedName>
</protein>
<evidence type="ECO:0000313" key="3">
    <source>
        <dbReference type="Proteomes" id="UP000051802"/>
    </source>
</evidence>
<dbReference type="PANTHER" id="PTHR40254:SF1">
    <property type="entry name" value="BLR0577 PROTEIN"/>
    <property type="match status" value="1"/>
</dbReference>
<comment type="caution">
    <text evidence="2">The sequence shown here is derived from an EMBL/GenBank/DDBJ whole genome shotgun (WGS) entry which is preliminary data.</text>
</comment>
<dbReference type="AlphaFoldDB" id="A0A0R0ALR1"/>
<name>A0A0R0ALR1_9GAMM</name>
<dbReference type="SUPFAM" id="SSF51905">
    <property type="entry name" value="FAD/NAD(P)-binding domain"/>
    <property type="match status" value="2"/>
</dbReference>
<dbReference type="PANTHER" id="PTHR40254">
    <property type="entry name" value="BLR0577 PROTEIN"/>
    <property type="match status" value="1"/>
</dbReference>
<accession>A0A0R0ALR1</accession>
<evidence type="ECO:0000313" key="2">
    <source>
        <dbReference type="EMBL" id="KRG46124.1"/>
    </source>
</evidence>
<dbReference type="OrthoDB" id="101972at2"/>
<keyword evidence="3" id="KW-1185">Reference proteome</keyword>
<dbReference type="Proteomes" id="UP000051802">
    <property type="component" value="Unassembled WGS sequence"/>
</dbReference>
<dbReference type="InterPro" id="IPR052189">
    <property type="entry name" value="L-asp_N-monooxygenase_NS-form"/>
</dbReference>
<dbReference type="EMBL" id="LLXU01000058">
    <property type="protein sequence ID" value="KRG46124.1"/>
    <property type="molecule type" value="Genomic_DNA"/>
</dbReference>
<feature type="domain" description="FAD-dependent urate hydroxylase HpyO/Asp monooxygenase CreE-like FAD/NAD(P)-binding" evidence="1">
    <location>
        <begin position="11"/>
        <end position="161"/>
    </location>
</feature>
<dbReference type="Gene3D" id="3.50.50.60">
    <property type="entry name" value="FAD/NAD(P)-binding domain"/>
    <property type="match status" value="1"/>
</dbReference>
<evidence type="ECO:0000259" key="1">
    <source>
        <dbReference type="Pfam" id="PF13454"/>
    </source>
</evidence>
<gene>
    <name evidence="2" type="ORF">ARC20_06435</name>
</gene>
<dbReference type="STRING" id="676599.ARC20_06435"/>